<feature type="binding site" evidence="8">
    <location>
        <begin position="14"/>
        <end position="16"/>
    </location>
    <ligand>
        <name>GTP</name>
        <dbReference type="ChEBI" id="CHEBI:37565"/>
    </ligand>
</feature>
<dbReference type="GO" id="GO:1902758">
    <property type="term" value="P:bis(molybdopterin guanine dinucleotide)molybdenum biosynthetic process"/>
    <property type="evidence" value="ECO:0007669"/>
    <property type="project" value="TreeGrafter"/>
</dbReference>
<keyword evidence="6 8" id="KW-0342">GTP-binding</keyword>
<dbReference type="GO" id="GO:0046872">
    <property type="term" value="F:metal ion binding"/>
    <property type="evidence" value="ECO:0007669"/>
    <property type="project" value="UniProtKB-KW"/>
</dbReference>
<comment type="subcellular location">
    <subcellularLocation>
        <location evidence="8">Cytoplasm</location>
    </subcellularLocation>
</comment>
<dbReference type="STRING" id="1125411.W908_06080"/>
<dbReference type="InterPro" id="IPR025877">
    <property type="entry name" value="MobA-like_NTP_Trfase"/>
</dbReference>
<dbReference type="GO" id="GO:0061603">
    <property type="term" value="F:molybdenum cofactor guanylyltransferase activity"/>
    <property type="evidence" value="ECO:0007669"/>
    <property type="project" value="UniProtKB-EC"/>
</dbReference>
<evidence type="ECO:0000259" key="9">
    <source>
        <dbReference type="Pfam" id="PF12804"/>
    </source>
</evidence>
<dbReference type="InterPro" id="IPR013482">
    <property type="entry name" value="Molybde_CF_guanTrfase"/>
</dbReference>
<accession>A0A0M4LH81</accession>
<comment type="subunit">
    <text evidence="8">Monomer.</text>
</comment>
<dbReference type="CDD" id="cd02503">
    <property type="entry name" value="MobA"/>
    <property type="match status" value="1"/>
</dbReference>
<comment type="domain">
    <text evidence="8">The N-terminal domain determines nucleotide recognition and specific binding, while the C-terminal domain determines the specific binding to the target protein.</text>
</comment>
<dbReference type="PANTHER" id="PTHR19136">
    <property type="entry name" value="MOLYBDENUM COFACTOR GUANYLYLTRANSFERASE"/>
    <property type="match status" value="1"/>
</dbReference>
<evidence type="ECO:0000256" key="1">
    <source>
        <dbReference type="ARBA" id="ARBA00022490"/>
    </source>
</evidence>
<proteinExistence type="inferred from homology"/>
<keyword evidence="10" id="KW-0548">Nucleotidyltransferase</keyword>
<feature type="domain" description="MobA-like NTP transferase" evidence="9">
    <location>
        <begin position="11"/>
        <end position="160"/>
    </location>
</feature>
<dbReference type="Pfam" id="PF12804">
    <property type="entry name" value="NTP_transf_3"/>
    <property type="match status" value="1"/>
</dbReference>
<comment type="function">
    <text evidence="8">Transfers a GMP moiety from GTP to Mo-molybdopterin (Mo-MPT) cofactor (Moco or molybdenum cofactor) to form Mo-molybdopterin guanine dinucleotide (Mo-MGD) cofactor.</text>
</comment>
<keyword evidence="4 8" id="KW-0547">Nucleotide-binding</keyword>
<keyword evidence="11" id="KW-1185">Reference proteome</keyword>
<comment type="caution">
    <text evidence="8">Lacks conserved residue(s) required for the propagation of feature annotation.</text>
</comment>
<dbReference type="AlphaFoldDB" id="A0A0M4LH81"/>
<dbReference type="GO" id="GO:0005737">
    <property type="term" value="C:cytoplasm"/>
    <property type="evidence" value="ECO:0007669"/>
    <property type="project" value="UniProtKB-SubCell"/>
</dbReference>
<feature type="binding site" evidence="8">
    <location>
        <position position="72"/>
    </location>
    <ligand>
        <name>GTP</name>
        <dbReference type="ChEBI" id="CHEBI:37565"/>
    </ligand>
</feature>
<feature type="binding site" evidence="8">
    <location>
        <position position="102"/>
    </location>
    <ligand>
        <name>Mg(2+)</name>
        <dbReference type="ChEBI" id="CHEBI:18420"/>
    </ligand>
</feature>
<keyword evidence="1 8" id="KW-0963">Cytoplasm</keyword>
<dbReference type="KEGG" id="tsn:W908_06080"/>
<protein>
    <recommendedName>
        <fullName evidence="8">Molybdenum cofactor guanylyltransferase</fullName>
        <shortName evidence="8">MoCo guanylyltransferase</shortName>
        <ecNumber evidence="8">2.7.7.77</ecNumber>
    </recommendedName>
    <alternativeName>
        <fullName evidence="8">GTP:molybdopterin guanylyltransferase</fullName>
    </alternativeName>
    <alternativeName>
        <fullName evidence="8">Mo-MPT guanylyltransferase</fullName>
    </alternativeName>
    <alternativeName>
        <fullName evidence="8">Molybdopterin guanylyltransferase</fullName>
    </alternativeName>
    <alternativeName>
        <fullName evidence="8">Molybdopterin-guanine dinucleotide synthase</fullName>
        <shortName evidence="8">MGD synthase</shortName>
    </alternativeName>
</protein>
<evidence type="ECO:0000256" key="4">
    <source>
        <dbReference type="ARBA" id="ARBA00022741"/>
    </source>
</evidence>
<keyword evidence="7 8" id="KW-0501">Molybdenum cofactor biosynthesis</keyword>
<name>A0A0M4LH81_9GAMM</name>
<dbReference type="PATRIC" id="fig|1125411.7.peg.1198"/>
<dbReference type="NCBIfam" id="TIGR02665">
    <property type="entry name" value="molyb_mobA"/>
    <property type="match status" value="1"/>
</dbReference>
<evidence type="ECO:0000256" key="8">
    <source>
        <dbReference type="HAMAP-Rule" id="MF_00316"/>
    </source>
</evidence>
<dbReference type="RefSeq" id="WP_053820353.1">
    <property type="nucleotide sequence ID" value="NZ_CP006911.1"/>
</dbReference>
<evidence type="ECO:0000256" key="2">
    <source>
        <dbReference type="ARBA" id="ARBA00022679"/>
    </source>
</evidence>
<dbReference type="PANTHER" id="PTHR19136:SF81">
    <property type="entry name" value="MOLYBDENUM COFACTOR GUANYLYLTRANSFERASE"/>
    <property type="match status" value="1"/>
</dbReference>
<evidence type="ECO:0000256" key="3">
    <source>
        <dbReference type="ARBA" id="ARBA00022723"/>
    </source>
</evidence>
<dbReference type="Proteomes" id="UP000068905">
    <property type="component" value="Chromosome"/>
</dbReference>
<dbReference type="SUPFAM" id="SSF53448">
    <property type="entry name" value="Nucleotide-diphospho-sugar transferases"/>
    <property type="match status" value="1"/>
</dbReference>
<gene>
    <name evidence="8" type="primary">mobA</name>
    <name evidence="10" type="ORF">W908_06080</name>
</gene>
<sequence>MKKILKNEISVVILAGGRASRMGGKDKGLIELDGAPLIAYVHEVVKNKASRIFISANRNTEQYSLYGEVIIDDLKDFQGPLAGISKALKSCETKYLLVLPCDSPYIDSKLIDDMIAAMSLSDSDICVAHDGSIMHATFALMKSNLSTSLDKFLDSGGRKMALWYRQQNTNRVDVSNHLEVLTNLNSPEDF</sequence>
<dbReference type="EC" id="2.7.7.77" evidence="8"/>
<keyword evidence="5 8" id="KW-0460">Magnesium</keyword>
<evidence type="ECO:0000256" key="7">
    <source>
        <dbReference type="ARBA" id="ARBA00023150"/>
    </source>
</evidence>
<evidence type="ECO:0000256" key="5">
    <source>
        <dbReference type="ARBA" id="ARBA00022842"/>
    </source>
</evidence>
<dbReference type="HAMAP" id="MF_00316">
    <property type="entry name" value="MobA"/>
    <property type="match status" value="1"/>
</dbReference>
<feature type="binding site" evidence="8">
    <location>
        <position position="102"/>
    </location>
    <ligand>
        <name>GTP</name>
        <dbReference type="ChEBI" id="CHEBI:37565"/>
    </ligand>
</feature>
<dbReference type="EMBL" id="CP006911">
    <property type="protein sequence ID" value="ALE02139.1"/>
    <property type="molecule type" value="Genomic_DNA"/>
</dbReference>
<evidence type="ECO:0000313" key="10">
    <source>
        <dbReference type="EMBL" id="ALE02139.1"/>
    </source>
</evidence>
<comment type="cofactor">
    <cofactor evidence="8">
        <name>Mg(2+)</name>
        <dbReference type="ChEBI" id="CHEBI:18420"/>
    </cofactor>
</comment>
<dbReference type="GO" id="GO:0005525">
    <property type="term" value="F:GTP binding"/>
    <property type="evidence" value="ECO:0007669"/>
    <property type="project" value="UniProtKB-UniRule"/>
</dbReference>
<organism evidence="10 11">
    <name type="scientific">Candidatus Pseudothioglobus singularis PS1</name>
    <dbReference type="NCBI Taxonomy" id="1125411"/>
    <lineage>
        <taxon>Bacteria</taxon>
        <taxon>Pseudomonadati</taxon>
        <taxon>Pseudomonadota</taxon>
        <taxon>Gammaproteobacteria</taxon>
        <taxon>Candidatus Pseudothioglobaceae</taxon>
        <taxon>Candidatus Pseudothioglobus</taxon>
    </lineage>
</organism>
<comment type="catalytic activity">
    <reaction evidence="8">
        <text>Mo-molybdopterin + GTP + H(+) = Mo-molybdopterin guanine dinucleotide + diphosphate</text>
        <dbReference type="Rhea" id="RHEA:34243"/>
        <dbReference type="ChEBI" id="CHEBI:15378"/>
        <dbReference type="ChEBI" id="CHEBI:33019"/>
        <dbReference type="ChEBI" id="CHEBI:37565"/>
        <dbReference type="ChEBI" id="CHEBI:71302"/>
        <dbReference type="ChEBI" id="CHEBI:71310"/>
        <dbReference type="EC" id="2.7.7.77"/>
    </reaction>
</comment>
<dbReference type="Gene3D" id="3.90.550.10">
    <property type="entry name" value="Spore Coat Polysaccharide Biosynthesis Protein SpsA, Chain A"/>
    <property type="match status" value="1"/>
</dbReference>
<feature type="binding site" evidence="8">
    <location>
        <position position="27"/>
    </location>
    <ligand>
        <name>GTP</name>
        <dbReference type="ChEBI" id="CHEBI:37565"/>
    </ligand>
</feature>
<reference evidence="10 11" key="1">
    <citation type="journal article" date="2015" name="Genome Announc.">
        <title>Genome Sequence of 'Candidatus Thioglobus singularis' Strain PS1, a Mixotroph from the SUP05 Clade of Marine Gammaproteobacteria.</title>
        <authorList>
            <person name="Marshall K.T."/>
            <person name="Morris R.M."/>
        </authorList>
    </citation>
    <scope>NUCLEOTIDE SEQUENCE [LARGE SCALE GENOMIC DNA]</scope>
    <source>
        <strain evidence="10 11">PS1</strain>
    </source>
</reference>
<keyword evidence="2 8" id="KW-0808">Transferase</keyword>
<comment type="similarity">
    <text evidence="8">Belongs to the MobA family.</text>
</comment>
<dbReference type="OrthoDB" id="9788394at2"/>
<dbReference type="InterPro" id="IPR029044">
    <property type="entry name" value="Nucleotide-diphossugar_trans"/>
</dbReference>
<keyword evidence="3 8" id="KW-0479">Metal-binding</keyword>
<evidence type="ECO:0000313" key="11">
    <source>
        <dbReference type="Proteomes" id="UP000068905"/>
    </source>
</evidence>
<evidence type="ECO:0000256" key="6">
    <source>
        <dbReference type="ARBA" id="ARBA00023134"/>
    </source>
</evidence>